<comment type="caution">
    <text evidence="2">The sequence shown here is derived from an EMBL/GenBank/DDBJ whole genome shotgun (WGS) entry which is preliminary data.</text>
</comment>
<accession>A0ABT9BMG0</accession>
<dbReference type="Gene3D" id="1.20.120.20">
    <property type="entry name" value="Apolipoprotein"/>
    <property type="match status" value="1"/>
</dbReference>
<feature type="compositionally biased region" description="Low complexity" evidence="1">
    <location>
        <begin position="126"/>
        <end position="139"/>
    </location>
</feature>
<reference evidence="2 3" key="1">
    <citation type="submission" date="2023-07" db="EMBL/GenBank/DDBJ databases">
        <title>Protaetiibacter sp. nov WY-16 isolated from soil.</title>
        <authorList>
            <person name="Liu B."/>
            <person name="Wan Y."/>
        </authorList>
    </citation>
    <scope>NUCLEOTIDE SEQUENCE [LARGE SCALE GENOMIC DNA]</scope>
    <source>
        <strain evidence="2 3">WY-16</strain>
    </source>
</reference>
<sequence length="160" mass="16943">MNPRILALAAGVALGYVLGTRAGREQYDKMKAAATKLWEDPRVAKARRDVEEYARQQAPIIRERAEAAVKAAPGVAKDVAEKVQSTAKDVAGKVSETAKDVAENVQSTAKDVAGKVSETAKDVAERATTAAKDATARVTEAAGDARDKALHELEDDAEAK</sequence>
<feature type="compositionally biased region" description="Basic and acidic residues" evidence="1">
    <location>
        <begin position="143"/>
        <end position="160"/>
    </location>
</feature>
<organism evidence="2 3">
    <name type="scientific">Antiquaquibacter soli</name>
    <dbReference type="NCBI Taxonomy" id="3064523"/>
    <lineage>
        <taxon>Bacteria</taxon>
        <taxon>Bacillati</taxon>
        <taxon>Actinomycetota</taxon>
        <taxon>Actinomycetes</taxon>
        <taxon>Micrococcales</taxon>
        <taxon>Microbacteriaceae</taxon>
        <taxon>Antiquaquibacter</taxon>
    </lineage>
</organism>
<feature type="region of interest" description="Disordered" evidence="1">
    <location>
        <begin position="126"/>
        <end position="160"/>
    </location>
</feature>
<dbReference type="SUPFAM" id="SSF58113">
    <property type="entry name" value="Apolipoprotein A-I"/>
    <property type="match status" value="1"/>
</dbReference>
<evidence type="ECO:0000256" key="1">
    <source>
        <dbReference type="SAM" id="MobiDB-lite"/>
    </source>
</evidence>
<gene>
    <name evidence="2" type="ORF">Q5716_05330</name>
</gene>
<evidence type="ECO:0000313" key="3">
    <source>
        <dbReference type="Proteomes" id="UP001241072"/>
    </source>
</evidence>
<evidence type="ECO:0000313" key="2">
    <source>
        <dbReference type="EMBL" id="MDO7881648.1"/>
    </source>
</evidence>
<protein>
    <submittedName>
        <fullName evidence="2">Protoporphyrinogen oxidase</fullName>
    </submittedName>
</protein>
<proteinExistence type="predicted"/>
<dbReference type="RefSeq" id="WP_305002055.1">
    <property type="nucleotide sequence ID" value="NZ_JAUQUB010000001.1"/>
</dbReference>
<dbReference type="EMBL" id="JAUQUB010000001">
    <property type="protein sequence ID" value="MDO7881648.1"/>
    <property type="molecule type" value="Genomic_DNA"/>
</dbReference>
<dbReference type="Proteomes" id="UP001241072">
    <property type="component" value="Unassembled WGS sequence"/>
</dbReference>
<name>A0ABT9BMG0_9MICO</name>
<keyword evidence="3" id="KW-1185">Reference proteome</keyword>